<gene>
    <name evidence="1" type="ORF">GOP47_0014654</name>
</gene>
<comment type="caution">
    <text evidence="1">The sequence shown here is derived from an EMBL/GenBank/DDBJ whole genome shotgun (WGS) entry which is preliminary data.</text>
</comment>
<name>A0A9D4UM07_ADICA</name>
<evidence type="ECO:0000313" key="1">
    <source>
        <dbReference type="EMBL" id="KAI5070311.1"/>
    </source>
</evidence>
<dbReference type="EMBL" id="JABFUD020000014">
    <property type="protein sequence ID" value="KAI5070311.1"/>
    <property type="molecule type" value="Genomic_DNA"/>
</dbReference>
<evidence type="ECO:0000313" key="2">
    <source>
        <dbReference type="Proteomes" id="UP000886520"/>
    </source>
</evidence>
<accession>A0A9D4UM07</accession>
<sequence length="161" mass="18524">MNHNIFFTRHISYGVSTLKQSRVGSYIANGALLVQVFSKGSWIFIQRVRNHGNLDEHWKGRLLGFKNHRVNGTVAIVQHVYSWRSMRLRNGSSRDFPIHYIFSSNLVEDQPIKSLTGTFNALHADIDVMMLPNSPPLILQQCKIFFYSHTYVVLALKDGYD</sequence>
<organism evidence="1 2">
    <name type="scientific">Adiantum capillus-veneris</name>
    <name type="common">Maidenhair fern</name>
    <dbReference type="NCBI Taxonomy" id="13818"/>
    <lineage>
        <taxon>Eukaryota</taxon>
        <taxon>Viridiplantae</taxon>
        <taxon>Streptophyta</taxon>
        <taxon>Embryophyta</taxon>
        <taxon>Tracheophyta</taxon>
        <taxon>Polypodiopsida</taxon>
        <taxon>Polypodiidae</taxon>
        <taxon>Polypodiales</taxon>
        <taxon>Pteridineae</taxon>
        <taxon>Pteridaceae</taxon>
        <taxon>Vittarioideae</taxon>
        <taxon>Adiantum</taxon>
    </lineage>
</organism>
<dbReference type="AlphaFoldDB" id="A0A9D4UM07"/>
<reference evidence="1" key="1">
    <citation type="submission" date="2021-01" db="EMBL/GenBank/DDBJ databases">
        <title>Adiantum capillus-veneris genome.</title>
        <authorList>
            <person name="Fang Y."/>
            <person name="Liao Q."/>
        </authorList>
    </citation>
    <scope>NUCLEOTIDE SEQUENCE</scope>
    <source>
        <strain evidence="1">H3</strain>
        <tissue evidence="1">Leaf</tissue>
    </source>
</reference>
<protein>
    <submittedName>
        <fullName evidence="1">Uncharacterized protein</fullName>
    </submittedName>
</protein>
<keyword evidence="2" id="KW-1185">Reference proteome</keyword>
<dbReference type="Proteomes" id="UP000886520">
    <property type="component" value="Chromosome 14"/>
</dbReference>
<proteinExistence type="predicted"/>